<comment type="caution">
    <text evidence="9">The sequence shown here is derived from an EMBL/GenBank/DDBJ whole genome shotgun (WGS) entry which is preliminary data.</text>
</comment>
<dbReference type="EMBL" id="VCIW01000023">
    <property type="protein sequence ID" value="TLS49224.1"/>
    <property type="molecule type" value="Genomic_DNA"/>
</dbReference>
<dbReference type="OrthoDB" id="9804686at2"/>
<dbReference type="PROSITE" id="PS51272">
    <property type="entry name" value="SLH"/>
    <property type="match status" value="1"/>
</dbReference>
<feature type="signal peptide" evidence="6">
    <location>
        <begin position="1"/>
        <end position="29"/>
    </location>
</feature>
<sequence length="1315" mass="140906">MKRRKLASKWIVVPLVLTLAFAPFGTASASASEESAAEASAVGSAAQTVVDESFDGMATGETPAGFSVSEGGGTVRVAEVPDAANKSLYLEDTSASTNVLAGKSFDALAGQVTVEMKFMMPAYVSSTKVVRLKGSGGTPVVLETKSDSVTYRHAGDTYEPIAPVAANEWIDFKIVADTVTDTADVYVNGALKIDGAPFYSAADTIDFLETFTPNGSTGSHYVDDIVVSGTPFVEPEEPGGGGEPQTPPADGIYEAEDAVLSGAIIDNKHPGYSGTGFVDYNPNAPGGWIEWTVNVPAAGEYTLEFRYASGAAEDRPADILVNGAVAIPQLSFPSTGDFTAWKTTSGKASMAAGVNVVRATATGANGGANIDRLRVHNDPDDGGPPPIVTEKVEVEELLGGLLTKKLESLGMLADRELPADPVLTRIEFMSMLNDALDFVYEETFPYLSAEDRVWDVPLTQWDAYVLRAAKEAGYVVASRDEDVRPYEGITRTEAAGMLAKALKLEAGGGNGAVGAVVREGIMSASGGNGFGSKSMLKASEAATILQRLRAFSERPNDVRVVGVHAVAERIAAVTLNAPLADVDFGDVAISVPEGAWKTLNPAFRDVPAARAAAGVNRFGNTVLFYELTEPLGPGATYAPAPEAPPYTGDLAQAVQQAHNLVSWQMDHGGWTKAMPYDRPWNGTEKKSSQLGPTGVELGAIDNDSTVKEIRFLSQVYRETNEEAFKESVRKGIEFLLEMQYETGGWPQVYPERGSPGDSVYYSNYVTFNDNAMINVLDLFDDALGGAYPFDTDLLDEATIERIRAAKAKGIEFILNAQIEANGVLTAWCAQHDPFTYEPRGARAYEHPSISGSESVGIVRYLLSQPQTPDIQRAVKAALEWFDQAKLEGIRYVSADPNGVYFVQDPNAVTWYRFYEIGTNRGIFSGRDGVIKYSIQEIEQERRNGYSWGGSYAKALLETAKSTGYFAGRVYGRVIDTNSVDEEGRKLRAGDLLRAGDVREALSELPSRIVVALDGSGDYASVQAAVDAVPANNAEPVEIYIHNGIYKEVVTIPANKPFITMIGESAEGTVLTYDNYSGKERPTGGTYGTSGSASMFVNGTDFTARNLTIENSFDESSSSAANKQAVALNVRGERHRFIGVRFLGNQDTLLTNGGTQYFYQCYIEGDVDFIFGGSSAVFEECVIHSLDRGSSTNNGYITAASTMITEPYGYLIVNSKLTSDAAPGTVWLGRPWHPSGNPDAIASVLYMNVEMGAHINPIGWTDMSGFLAKDARFAEYGSYGPGAVVTDTRPQLTEGEAATWTIANVLKGWNPKEAAE</sequence>
<dbReference type="InterPro" id="IPR008979">
    <property type="entry name" value="Galactose-bd-like_sf"/>
</dbReference>
<dbReference type="SUPFAM" id="SSF81853">
    <property type="entry name" value="Family 10 polysaccharide lyase"/>
    <property type="match status" value="1"/>
</dbReference>
<dbReference type="InterPro" id="IPR001119">
    <property type="entry name" value="SLH_dom"/>
</dbReference>
<dbReference type="EC" id="4.2.2.2" evidence="9"/>
<dbReference type="PANTHER" id="PTHR31321:SF57">
    <property type="entry name" value="PECTINESTERASE 53-RELATED"/>
    <property type="match status" value="1"/>
</dbReference>
<gene>
    <name evidence="9" type="primary">pelA</name>
    <name evidence="9" type="ORF">FE782_26725</name>
</gene>
<dbReference type="NCBIfam" id="TIGR02474">
    <property type="entry name" value="pec_lyase"/>
    <property type="match status" value="1"/>
</dbReference>
<dbReference type="SMART" id="SM00606">
    <property type="entry name" value="CBD_IV"/>
    <property type="match status" value="1"/>
</dbReference>
<keyword evidence="9" id="KW-0456">Lyase</keyword>
<evidence type="ECO:0000256" key="5">
    <source>
        <dbReference type="PROSITE-ProRule" id="PRU10040"/>
    </source>
</evidence>
<dbReference type="GO" id="GO:0030570">
    <property type="term" value="F:pectate lyase activity"/>
    <property type="evidence" value="ECO:0007669"/>
    <property type="project" value="UniProtKB-EC"/>
</dbReference>
<keyword evidence="10" id="KW-1185">Reference proteome</keyword>
<dbReference type="PROSITE" id="PS51175">
    <property type="entry name" value="CBM6"/>
    <property type="match status" value="1"/>
</dbReference>
<dbReference type="Gene3D" id="1.50.10.20">
    <property type="match status" value="1"/>
</dbReference>
<dbReference type="InterPro" id="IPR011050">
    <property type="entry name" value="Pectin_lyase_fold/virulence"/>
</dbReference>
<dbReference type="Pfam" id="PF01095">
    <property type="entry name" value="Pectinesterase"/>
    <property type="match status" value="1"/>
</dbReference>
<proteinExistence type="inferred from homology"/>
<dbReference type="Gene3D" id="2.160.20.10">
    <property type="entry name" value="Single-stranded right-handed beta-helix, Pectin lyase-like"/>
    <property type="match status" value="1"/>
</dbReference>
<dbReference type="GO" id="GO:0030246">
    <property type="term" value="F:carbohydrate binding"/>
    <property type="evidence" value="ECO:0007669"/>
    <property type="project" value="InterPro"/>
</dbReference>
<organism evidence="9 10">
    <name type="scientific">Paenibacillus antri</name>
    <dbReference type="NCBI Taxonomy" id="2582848"/>
    <lineage>
        <taxon>Bacteria</taxon>
        <taxon>Bacillati</taxon>
        <taxon>Bacillota</taxon>
        <taxon>Bacilli</taxon>
        <taxon>Bacillales</taxon>
        <taxon>Paenibacillaceae</taxon>
        <taxon>Paenibacillus</taxon>
    </lineage>
</organism>
<dbReference type="Pfam" id="PF09492">
    <property type="entry name" value="Pec_lyase"/>
    <property type="match status" value="1"/>
</dbReference>
<dbReference type="PANTHER" id="PTHR31321">
    <property type="entry name" value="ACYL-COA THIOESTER HYDROLASE YBHC-RELATED"/>
    <property type="match status" value="1"/>
</dbReference>
<dbReference type="Gene3D" id="2.60.120.260">
    <property type="entry name" value="Galactose-binding domain-like"/>
    <property type="match status" value="1"/>
</dbReference>
<evidence type="ECO:0000256" key="1">
    <source>
        <dbReference type="ARBA" id="ARBA00008891"/>
    </source>
</evidence>
<dbReference type="SUPFAM" id="SSF51126">
    <property type="entry name" value="Pectin lyase-like"/>
    <property type="match status" value="1"/>
</dbReference>
<dbReference type="InterPro" id="IPR005084">
    <property type="entry name" value="CBM6"/>
</dbReference>
<dbReference type="CDD" id="cd04082">
    <property type="entry name" value="CBM35_pectate_lyase-like"/>
    <property type="match status" value="1"/>
</dbReference>
<dbReference type="InterPro" id="IPR000070">
    <property type="entry name" value="Pectinesterase_cat"/>
</dbReference>
<evidence type="ECO:0000313" key="10">
    <source>
        <dbReference type="Proteomes" id="UP000309676"/>
    </source>
</evidence>
<dbReference type="InterPro" id="IPR033131">
    <property type="entry name" value="Pectinesterase_Asp_AS"/>
</dbReference>
<evidence type="ECO:0000259" key="8">
    <source>
        <dbReference type="PROSITE" id="PS51272"/>
    </source>
</evidence>
<dbReference type="GO" id="GO:0030599">
    <property type="term" value="F:pectinesterase activity"/>
    <property type="evidence" value="ECO:0007669"/>
    <property type="project" value="InterPro"/>
</dbReference>
<dbReference type="InterPro" id="IPR012334">
    <property type="entry name" value="Pectin_lyas_fold"/>
</dbReference>
<dbReference type="InterPro" id="IPR012669">
    <property type="entry name" value="Pectate_lyase"/>
</dbReference>
<evidence type="ECO:0000313" key="9">
    <source>
        <dbReference type="EMBL" id="TLS49224.1"/>
    </source>
</evidence>
<name>A0A5R9G853_9BACL</name>
<dbReference type="GO" id="GO:0042545">
    <property type="term" value="P:cell wall modification"/>
    <property type="evidence" value="ECO:0007669"/>
    <property type="project" value="InterPro"/>
</dbReference>
<keyword evidence="3" id="KW-0378">Hydrolase</keyword>
<dbReference type="Pfam" id="PF03422">
    <property type="entry name" value="CBM_6"/>
    <property type="match status" value="1"/>
</dbReference>
<dbReference type="Proteomes" id="UP000309676">
    <property type="component" value="Unassembled WGS sequence"/>
</dbReference>
<evidence type="ECO:0000256" key="3">
    <source>
        <dbReference type="ARBA" id="ARBA00022801"/>
    </source>
</evidence>
<comment type="similarity">
    <text evidence="1">Belongs to the pectinesterase family.</text>
</comment>
<dbReference type="SUPFAM" id="SSF49785">
    <property type="entry name" value="Galactose-binding domain-like"/>
    <property type="match status" value="1"/>
</dbReference>
<keyword evidence="4" id="KW-0063">Aspartyl esterase</keyword>
<evidence type="ECO:0000256" key="2">
    <source>
        <dbReference type="ARBA" id="ARBA00022729"/>
    </source>
</evidence>
<dbReference type="InterPro" id="IPR006584">
    <property type="entry name" value="Cellulose-bd_IV"/>
</dbReference>
<reference evidence="9 10" key="1">
    <citation type="submission" date="2019-05" db="EMBL/GenBank/DDBJ databases">
        <authorList>
            <person name="Narsing Rao M.P."/>
            <person name="Li W.J."/>
        </authorList>
    </citation>
    <scope>NUCLEOTIDE SEQUENCE [LARGE SCALE GENOMIC DNA]</scope>
    <source>
        <strain evidence="9 10">SYSU_K30003</strain>
    </source>
</reference>
<keyword evidence="2 6" id="KW-0732">Signal</keyword>
<dbReference type="RefSeq" id="WP_138197422.1">
    <property type="nucleotide sequence ID" value="NZ_VCIW01000023.1"/>
</dbReference>
<evidence type="ECO:0000256" key="4">
    <source>
        <dbReference type="ARBA" id="ARBA00023085"/>
    </source>
</evidence>
<evidence type="ECO:0000259" key="7">
    <source>
        <dbReference type="PROSITE" id="PS51175"/>
    </source>
</evidence>
<accession>A0A5R9G853</accession>
<feature type="chain" id="PRO_5024391903" evidence="6">
    <location>
        <begin position="30"/>
        <end position="1315"/>
    </location>
</feature>
<dbReference type="PROSITE" id="PS00503">
    <property type="entry name" value="PECTINESTERASE_2"/>
    <property type="match status" value="1"/>
</dbReference>
<dbReference type="GO" id="GO:0009279">
    <property type="term" value="C:cell outer membrane"/>
    <property type="evidence" value="ECO:0007669"/>
    <property type="project" value="TreeGrafter"/>
</dbReference>
<protein>
    <submittedName>
        <fullName evidence="9">Pectate lyase</fullName>
        <ecNumber evidence="9">4.2.2.2</ecNumber>
    </submittedName>
</protein>
<feature type="domain" description="SLH" evidence="8">
    <location>
        <begin position="449"/>
        <end position="512"/>
    </location>
</feature>
<feature type="active site" evidence="5">
    <location>
        <position position="1167"/>
    </location>
</feature>
<evidence type="ECO:0000256" key="6">
    <source>
        <dbReference type="SAM" id="SignalP"/>
    </source>
</evidence>
<feature type="domain" description="CBM6" evidence="7">
    <location>
        <begin position="251"/>
        <end position="376"/>
    </location>
</feature>